<evidence type="ECO:0000313" key="2">
    <source>
        <dbReference type="Proteomes" id="UP001139887"/>
    </source>
</evidence>
<gene>
    <name evidence="1" type="ORF">IWW36_001999</name>
</gene>
<dbReference type="AlphaFoldDB" id="A0A9W8IGS6"/>
<proteinExistence type="predicted"/>
<comment type="caution">
    <text evidence="1">The sequence shown here is derived from an EMBL/GenBank/DDBJ whole genome shotgun (WGS) entry which is preliminary data.</text>
</comment>
<dbReference type="OrthoDB" id="46529at2759"/>
<organism evidence="1 2">
    <name type="scientific">Coemansia brasiliensis</name>
    <dbReference type="NCBI Taxonomy" id="2650707"/>
    <lineage>
        <taxon>Eukaryota</taxon>
        <taxon>Fungi</taxon>
        <taxon>Fungi incertae sedis</taxon>
        <taxon>Zoopagomycota</taxon>
        <taxon>Kickxellomycotina</taxon>
        <taxon>Kickxellomycetes</taxon>
        <taxon>Kickxellales</taxon>
        <taxon>Kickxellaceae</taxon>
        <taxon>Coemansia</taxon>
    </lineage>
</organism>
<dbReference type="Gene3D" id="3.10.129.10">
    <property type="entry name" value="Hotdog Thioesterase"/>
    <property type="match status" value="1"/>
</dbReference>
<accession>A0A9W8IGS6</accession>
<name>A0A9W8IGS6_9FUNG</name>
<protein>
    <submittedName>
        <fullName evidence="1">Uncharacterized protein</fullName>
    </submittedName>
</protein>
<evidence type="ECO:0000313" key="1">
    <source>
        <dbReference type="EMBL" id="KAJ2850313.1"/>
    </source>
</evidence>
<dbReference type="EMBL" id="JANBUW010000036">
    <property type="protein sequence ID" value="KAJ2850313.1"/>
    <property type="molecule type" value="Genomic_DNA"/>
</dbReference>
<dbReference type="Proteomes" id="UP001139887">
    <property type="component" value="Unassembled WGS sequence"/>
</dbReference>
<sequence>MMGLSNKQLYDAVVVELEHIASSGTFGSDLDIIVEQAYAQERKFVFRTTSRETNPSLTLDEGWVATAADVLTSMLISVCTGTVFHTSTSLSASVFRRIDYATEILIECSVNSALQPPCATAVFRDARDSRIIYATASHTKFLKPSLIANL</sequence>
<reference evidence="1" key="1">
    <citation type="submission" date="2022-07" db="EMBL/GenBank/DDBJ databases">
        <title>Phylogenomic reconstructions and comparative analyses of Kickxellomycotina fungi.</title>
        <authorList>
            <person name="Reynolds N.K."/>
            <person name="Stajich J.E."/>
            <person name="Barry K."/>
            <person name="Grigoriev I.V."/>
            <person name="Crous P."/>
            <person name="Smith M.E."/>
        </authorList>
    </citation>
    <scope>NUCLEOTIDE SEQUENCE</scope>
    <source>
        <strain evidence="1">NRRL 1566</strain>
    </source>
</reference>
<keyword evidence="2" id="KW-1185">Reference proteome</keyword>